<sequence length="129" mass="14513">MDPLLAQSYFRLFMNYDTRNIAVLDQIKAALLQNQMSTFRSDALLCVLSLFDQMIVQPYQDRLSQGNLSSPNSAVVLTAQNLDAQVMNSFYELVKTTNNNKRESLASSHDVIKAIDAAWGTISTYLLWG</sequence>
<dbReference type="AlphaFoldDB" id="A0A0A3XHK3"/>
<name>A0A0A3XHK3_BRAJP</name>
<evidence type="ECO:0000313" key="1">
    <source>
        <dbReference type="EMBL" id="KGT73907.1"/>
    </source>
</evidence>
<dbReference type="EMBL" id="JRPN01000039">
    <property type="protein sequence ID" value="KGT73907.1"/>
    <property type="molecule type" value="Genomic_DNA"/>
</dbReference>
<accession>A0A0A3XHK3</accession>
<reference evidence="1 2" key="1">
    <citation type="submission" date="2014-09" db="EMBL/GenBank/DDBJ databases">
        <title>Draft genome of Bradyrhizobium japonicum Is-34.</title>
        <authorList>
            <person name="Tsurumaru H."/>
            <person name="Yamakawa T."/>
            <person name="Hashimoto S."/>
            <person name="Okizaki K."/>
            <person name="Kanesaki Y."/>
            <person name="Yoshikawa H."/>
            <person name="Yajima S."/>
        </authorList>
    </citation>
    <scope>NUCLEOTIDE SEQUENCE [LARGE SCALE GENOMIC DNA]</scope>
    <source>
        <strain evidence="1 2">Is-34</strain>
    </source>
</reference>
<dbReference type="Proteomes" id="UP000030377">
    <property type="component" value="Unassembled WGS sequence"/>
</dbReference>
<protein>
    <submittedName>
        <fullName evidence="1">Uncharacterized protein</fullName>
    </submittedName>
</protein>
<evidence type="ECO:0000313" key="2">
    <source>
        <dbReference type="Proteomes" id="UP000030377"/>
    </source>
</evidence>
<dbReference type="RefSeq" id="WP_028156182.1">
    <property type="nucleotide sequence ID" value="NZ_JRPN01000039.1"/>
</dbReference>
<gene>
    <name evidence="1" type="ORF">MA20_41065</name>
</gene>
<comment type="caution">
    <text evidence="1">The sequence shown here is derived from an EMBL/GenBank/DDBJ whole genome shotgun (WGS) entry which is preliminary data.</text>
</comment>
<organism evidence="1 2">
    <name type="scientific">Bradyrhizobium japonicum</name>
    <dbReference type="NCBI Taxonomy" id="375"/>
    <lineage>
        <taxon>Bacteria</taxon>
        <taxon>Pseudomonadati</taxon>
        <taxon>Pseudomonadota</taxon>
        <taxon>Alphaproteobacteria</taxon>
        <taxon>Hyphomicrobiales</taxon>
        <taxon>Nitrobacteraceae</taxon>
        <taxon>Bradyrhizobium</taxon>
    </lineage>
</organism>
<proteinExistence type="predicted"/>